<dbReference type="EMBL" id="ATAM02000013">
    <property type="protein sequence ID" value="KAL0240703.1"/>
    <property type="molecule type" value="Genomic_DNA"/>
</dbReference>
<dbReference type="InterPro" id="IPR007219">
    <property type="entry name" value="XnlR_reg_dom"/>
</dbReference>
<keyword evidence="11" id="KW-1185">Reference proteome</keyword>
<keyword evidence="6" id="KW-0804">Transcription</keyword>
<feature type="domain" description="Xylanolytic transcriptional activator regulatory" evidence="9">
    <location>
        <begin position="344"/>
        <end position="418"/>
    </location>
</feature>
<dbReference type="RefSeq" id="XP_066611202.1">
    <property type="nucleotide sequence ID" value="XM_066760930.1"/>
</dbReference>
<sequence>MIHTLLDYLMKSILEETSFLPQYLPNDSDKGVQLWLVQGSFTENISSASPTAGSQEHDNSASTSIHQSRLLARDSISLPQRSNSNDQPPAQAAPHHSPLRASAPAPHSAASHLPQRRVEQPTATRDHSSSAMDGQHDKEEDGDFAAGVALLSLNSASEPHFLGASSGSTWAKLVSSVWRRPGISLYHTNPIRSGQSHGTPSDVSENQLQPHQCLLPSPGDSEILFKACYMHVQARYAFPDWIELRRWISQQESLLRASVENDVNTPEGKVSRVAMFFILMVYSVGSRLMQATPVKVSTAAAPEAYYASALCYMEVIMMLHDIHHVQALLWLIMYSIRCSEGPSAWHLIGMAMRMALELGMHRRRKRPFDVTPYHEEVRKRTWWALYGIDRWFSLTLGRPFGIDDRDTDQFLPADINCDVQITETPPSAPFVSESPPGPSQVTSMSSAIHMFRLRRIESQIQRYVYAVQKDDISDMGLTSPSSTASVSKWQPVHESLLEQVERWKKMIPKQNNGLGSQPLPCCEEDYFQMKAETTKLLILRPFSASAKSGDRVLSLCGHAAASLCEMYRRVHRRYPATHSLCLADLHGIFLTGLTLLSVLSIDRKALPASIAHRALRACSTSLFIYAQHYPVAEPFRDAFEDLATACSDDSNEPPDPITYQSAIRFANDGPYASRGDRSAPIDLHPTFGGIVSSDGPTSDSSRDRNSHIFNLSTTDQATRMSIDDSSLDCGEAASHLGMSIAASARTQRPSNPQNQSTNHMTFDEHNICPEMRNLPDGRPTREETFALLPNETLYPNPCQQGASVDAGNDSDQLLDGILAASHFPVPPIDRTRPGPESGYQPTVNQVLDQLLSANFYDGFAADNCAEESFSSEIPFDYLSWTNE</sequence>
<proteinExistence type="predicted"/>
<feature type="compositionally biased region" description="Basic and acidic residues" evidence="8">
    <location>
        <begin position="116"/>
        <end position="139"/>
    </location>
</feature>
<evidence type="ECO:0000256" key="4">
    <source>
        <dbReference type="ARBA" id="ARBA00023015"/>
    </source>
</evidence>
<name>A0ABR3BJ40_9TREE</name>
<keyword evidence="2" id="KW-0479">Metal-binding</keyword>
<dbReference type="CDD" id="cd12148">
    <property type="entry name" value="fungal_TF_MHR"/>
    <property type="match status" value="1"/>
</dbReference>
<feature type="compositionally biased region" description="Low complexity" evidence="8">
    <location>
        <begin position="87"/>
        <end position="113"/>
    </location>
</feature>
<keyword evidence="3" id="KW-0862">Zinc</keyword>
<evidence type="ECO:0000259" key="9">
    <source>
        <dbReference type="SMART" id="SM00906"/>
    </source>
</evidence>
<dbReference type="PANTHER" id="PTHR47782:SF12">
    <property type="entry name" value="ZN(II)2CYS6 TRANSCRIPTION FACTOR (EUROFUNG)"/>
    <property type="match status" value="1"/>
</dbReference>
<evidence type="ECO:0000313" key="11">
    <source>
        <dbReference type="Proteomes" id="UP000054399"/>
    </source>
</evidence>
<keyword evidence="4" id="KW-0805">Transcription regulation</keyword>
<dbReference type="InterPro" id="IPR052202">
    <property type="entry name" value="Yeast_MetPath_Reg"/>
</dbReference>
<evidence type="ECO:0000256" key="7">
    <source>
        <dbReference type="ARBA" id="ARBA00023242"/>
    </source>
</evidence>
<feature type="compositionally biased region" description="Polar residues" evidence="8">
    <location>
        <begin position="46"/>
        <end position="67"/>
    </location>
</feature>
<reference evidence="10" key="1">
    <citation type="submission" date="2015-01" db="EMBL/GenBank/DDBJ databases">
        <authorList>
            <consortium name="The Broad Institute Genomics Platform"/>
            <person name="Cuomo C."/>
            <person name="Litvintseva A."/>
            <person name="Chen Y."/>
            <person name="Heitman J."/>
            <person name="Sun S."/>
            <person name="Springer D."/>
            <person name="Dromer F."/>
            <person name="Young S."/>
            <person name="Zeng Q."/>
            <person name="Gargeya S."/>
            <person name="Abouelleil A."/>
            <person name="Alvarado L."/>
            <person name="Chapman S.B."/>
            <person name="Gainer-Dewar J."/>
            <person name="Goldberg J."/>
            <person name="Griggs A."/>
            <person name="Gujja S."/>
            <person name="Hansen M."/>
            <person name="Howarth C."/>
            <person name="Imamovic A."/>
            <person name="Larimer J."/>
            <person name="Murphy C."/>
            <person name="Naylor J."/>
            <person name="Pearson M."/>
            <person name="Priest M."/>
            <person name="Roberts A."/>
            <person name="Saif S."/>
            <person name="Shea T."/>
            <person name="Sykes S."/>
            <person name="Wortman J."/>
            <person name="Nusbaum C."/>
            <person name="Birren B."/>
        </authorList>
    </citation>
    <scope>NUCLEOTIDE SEQUENCE</scope>
    <source>
        <strain evidence="10">IND107</strain>
    </source>
</reference>
<evidence type="ECO:0000256" key="2">
    <source>
        <dbReference type="ARBA" id="ARBA00022723"/>
    </source>
</evidence>
<accession>A0ABR3BJ40</accession>
<evidence type="ECO:0000256" key="3">
    <source>
        <dbReference type="ARBA" id="ARBA00022833"/>
    </source>
</evidence>
<organism evidence="10 11">
    <name type="scientific">Cryptococcus tetragattii IND107</name>
    <dbReference type="NCBI Taxonomy" id="1296105"/>
    <lineage>
        <taxon>Eukaryota</taxon>
        <taxon>Fungi</taxon>
        <taxon>Dikarya</taxon>
        <taxon>Basidiomycota</taxon>
        <taxon>Agaricomycotina</taxon>
        <taxon>Tremellomycetes</taxon>
        <taxon>Tremellales</taxon>
        <taxon>Cryptococcaceae</taxon>
        <taxon>Cryptococcus</taxon>
        <taxon>Cryptococcus gattii species complex</taxon>
    </lineage>
</organism>
<keyword evidence="5" id="KW-0238">DNA-binding</keyword>
<feature type="region of interest" description="Disordered" evidence="8">
    <location>
        <begin position="674"/>
        <end position="712"/>
    </location>
</feature>
<dbReference type="PANTHER" id="PTHR47782">
    <property type="entry name" value="ZN(II)2CYS6 TRANSCRIPTION FACTOR (EUROFUNG)-RELATED"/>
    <property type="match status" value="1"/>
</dbReference>
<evidence type="ECO:0000256" key="5">
    <source>
        <dbReference type="ARBA" id="ARBA00023125"/>
    </source>
</evidence>
<reference evidence="10" key="2">
    <citation type="submission" date="2024-01" db="EMBL/GenBank/DDBJ databases">
        <title>Comparative genomics of Cryptococcus and Kwoniella reveals pathogenesis evolution and contrasting modes of karyotype evolution via chromosome fusion or intercentromeric recombination.</title>
        <authorList>
            <person name="Coelho M.A."/>
            <person name="David-Palma M."/>
            <person name="Shea T."/>
            <person name="Bowers K."/>
            <person name="Mcginley-Smith S."/>
            <person name="Mohammad A.W."/>
            <person name="Gnirke A."/>
            <person name="Yurkov A.M."/>
            <person name="Nowrousian M."/>
            <person name="Sun S."/>
            <person name="Cuomo C.A."/>
            <person name="Heitman J."/>
        </authorList>
    </citation>
    <scope>NUCLEOTIDE SEQUENCE</scope>
    <source>
        <strain evidence="10">IND107</strain>
    </source>
</reference>
<feature type="region of interest" description="Disordered" evidence="8">
    <location>
        <begin position="46"/>
        <end position="140"/>
    </location>
</feature>
<comment type="caution">
    <text evidence="10">The sequence shown here is derived from an EMBL/GenBank/DDBJ whole genome shotgun (WGS) entry which is preliminary data.</text>
</comment>
<evidence type="ECO:0000256" key="8">
    <source>
        <dbReference type="SAM" id="MobiDB-lite"/>
    </source>
</evidence>
<dbReference type="GeneID" id="91993358"/>
<comment type="subcellular location">
    <subcellularLocation>
        <location evidence="1">Nucleus</location>
    </subcellularLocation>
</comment>
<evidence type="ECO:0000256" key="6">
    <source>
        <dbReference type="ARBA" id="ARBA00023163"/>
    </source>
</evidence>
<dbReference type="Pfam" id="PF04082">
    <property type="entry name" value="Fungal_trans"/>
    <property type="match status" value="1"/>
</dbReference>
<feature type="compositionally biased region" description="Polar residues" evidence="8">
    <location>
        <begin position="77"/>
        <end position="86"/>
    </location>
</feature>
<gene>
    <name evidence="10" type="ORF">I308_106503</name>
</gene>
<evidence type="ECO:0000256" key="1">
    <source>
        <dbReference type="ARBA" id="ARBA00004123"/>
    </source>
</evidence>
<evidence type="ECO:0000313" key="10">
    <source>
        <dbReference type="EMBL" id="KAL0240703.1"/>
    </source>
</evidence>
<protein>
    <recommendedName>
        <fullName evidence="9">Xylanolytic transcriptional activator regulatory domain-containing protein</fullName>
    </recommendedName>
</protein>
<dbReference type="Proteomes" id="UP000054399">
    <property type="component" value="Unassembled WGS sequence"/>
</dbReference>
<keyword evidence="7" id="KW-0539">Nucleus</keyword>
<dbReference type="SMART" id="SM00906">
    <property type="entry name" value="Fungal_trans"/>
    <property type="match status" value="1"/>
</dbReference>